<dbReference type="OrthoDB" id="1920326at2759"/>
<dbReference type="STRING" id="486041.B0DCS3"/>
<evidence type="ECO:0000256" key="1">
    <source>
        <dbReference type="SAM" id="MobiDB-lite"/>
    </source>
</evidence>
<protein>
    <submittedName>
        <fullName evidence="2">Predicted protein</fullName>
    </submittedName>
</protein>
<sequence length="346" mass="37983">MATNEKLGILPIPGDVRDSSGMAPFVDIADSTQKPPKHKFLAEMQGTHKAILPVHTSSEKGLFRTLMENDRHFNPPDGSLPNWNQATRVWNAWADRTDDVWYKLNDQLKVYHSQWLKNSDTKEALSISFNVRKPLANAIHDSRRSAAAPAVPCQTSKPHAAEKGFLSGWDMPLLDQPSSSNGNLTISRVSSSSPIPSTSSHAAPSSVSNFREFQPSYHIASRPLSPHMHLAHQSTASRPSSNSPSYQQPTIASASQNMALPPRNPMSATSVASSVAQKRVAASLAMQEPAAKKPRKRRTCAKCARPECPGSQKVLNCRNPCRDCGLVQCRGRNSKRPNELCHLRDD</sequence>
<gene>
    <name evidence="2" type="ORF">LACBIDRAFT_298405</name>
</gene>
<dbReference type="RefSeq" id="XP_001881886.1">
    <property type="nucleotide sequence ID" value="XM_001881851.1"/>
</dbReference>
<accession>B0DCS3</accession>
<dbReference type="HOGENOM" id="CLU_068076_0_0_1"/>
<feature type="compositionally biased region" description="Low complexity" evidence="1">
    <location>
        <begin position="185"/>
        <end position="207"/>
    </location>
</feature>
<dbReference type="EMBL" id="DS547104">
    <property type="protein sequence ID" value="EDR07494.1"/>
    <property type="molecule type" value="Genomic_DNA"/>
</dbReference>
<dbReference type="AlphaFoldDB" id="B0DCS3"/>
<dbReference type="Proteomes" id="UP000001194">
    <property type="component" value="Unassembled WGS sequence"/>
</dbReference>
<organism evidence="3">
    <name type="scientific">Laccaria bicolor (strain S238N-H82 / ATCC MYA-4686)</name>
    <name type="common">Bicoloured deceiver</name>
    <name type="synonym">Laccaria laccata var. bicolor</name>
    <dbReference type="NCBI Taxonomy" id="486041"/>
    <lineage>
        <taxon>Eukaryota</taxon>
        <taxon>Fungi</taxon>
        <taxon>Dikarya</taxon>
        <taxon>Basidiomycota</taxon>
        <taxon>Agaricomycotina</taxon>
        <taxon>Agaricomycetes</taxon>
        <taxon>Agaricomycetidae</taxon>
        <taxon>Agaricales</taxon>
        <taxon>Agaricineae</taxon>
        <taxon>Hydnangiaceae</taxon>
        <taxon>Laccaria</taxon>
    </lineage>
</organism>
<evidence type="ECO:0000313" key="3">
    <source>
        <dbReference type="Proteomes" id="UP000001194"/>
    </source>
</evidence>
<keyword evidence="3" id="KW-1185">Reference proteome</keyword>
<evidence type="ECO:0000313" key="2">
    <source>
        <dbReference type="EMBL" id="EDR07494.1"/>
    </source>
</evidence>
<reference evidence="2 3" key="1">
    <citation type="journal article" date="2008" name="Nature">
        <title>The genome of Laccaria bicolor provides insights into mycorrhizal symbiosis.</title>
        <authorList>
            <person name="Martin F."/>
            <person name="Aerts A."/>
            <person name="Ahren D."/>
            <person name="Brun A."/>
            <person name="Danchin E.G.J."/>
            <person name="Duchaussoy F."/>
            <person name="Gibon J."/>
            <person name="Kohler A."/>
            <person name="Lindquist E."/>
            <person name="Pereda V."/>
            <person name="Salamov A."/>
            <person name="Shapiro H.J."/>
            <person name="Wuyts J."/>
            <person name="Blaudez D."/>
            <person name="Buee M."/>
            <person name="Brokstein P."/>
            <person name="Canbaeck B."/>
            <person name="Cohen D."/>
            <person name="Courty P.E."/>
            <person name="Coutinho P.M."/>
            <person name="Delaruelle C."/>
            <person name="Detter J.C."/>
            <person name="Deveau A."/>
            <person name="DiFazio S."/>
            <person name="Duplessis S."/>
            <person name="Fraissinet-Tachet L."/>
            <person name="Lucic E."/>
            <person name="Frey-Klett P."/>
            <person name="Fourrey C."/>
            <person name="Feussner I."/>
            <person name="Gay G."/>
            <person name="Grimwood J."/>
            <person name="Hoegger P.J."/>
            <person name="Jain P."/>
            <person name="Kilaru S."/>
            <person name="Labbe J."/>
            <person name="Lin Y.C."/>
            <person name="Legue V."/>
            <person name="Le Tacon F."/>
            <person name="Marmeisse R."/>
            <person name="Melayah D."/>
            <person name="Montanini B."/>
            <person name="Muratet M."/>
            <person name="Nehls U."/>
            <person name="Niculita-Hirzel H."/>
            <person name="Oudot-Le Secq M.P."/>
            <person name="Peter M."/>
            <person name="Quesneville H."/>
            <person name="Rajashekar B."/>
            <person name="Reich M."/>
            <person name="Rouhier N."/>
            <person name="Schmutz J."/>
            <person name="Yin T."/>
            <person name="Chalot M."/>
            <person name="Henrissat B."/>
            <person name="Kuees U."/>
            <person name="Lucas S."/>
            <person name="Van de Peer Y."/>
            <person name="Podila G.K."/>
            <person name="Polle A."/>
            <person name="Pukkila P.J."/>
            <person name="Richardson P.M."/>
            <person name="Rouze P."/>
            <person name="Sanders I.R."/>
            <person name="Stajich J.E."/>
            <person name="Tunlid A."/>
            <person name="Tuskan G."/>
            <person name="Grigoriev I.V."/>
        </authorList>
    </citation>
    <scope>NUCLEOTIDE SEQUENCE [LARGE SCALE GENOMIC DNA]</scope>
    <source>
        <strain evidence="3">S238N-H82 / ATCC MYA-4686</strain>
    </source>
</reference>
<name>B0DCS3_LACBS</name>
<dbReference type="InParanoid" id="B0DCS3"/>
<dbReference type="GeneID" id="6077425"/>
<feature type="compositionally biased region" description="Low complexity" evidence="1">
    <location>
        <begin position="233"/>
        <end position="249"/>
    </location>
</feature>
<dbReference type="KEGG" id="lbc:LACBIDRAFT_298405"/>
<feature type="region of interest" description="Disordered" evidence="1">
    <location>
        <begin position="177"/>
        <end position="207"/>
    </location>
</feature>
<proteinExistence type="predicted"/>
<feature type="region of interest" description="Disordered" evidence="1">
    <location>
        <begin position="229"/>
        <end position="249"/>
    </location>
</feature>